<evidence type="ECO:0000313" key="2">
    <source>
        <dbReference type="WBParaSite" id="nRc.2.0.1.t26113-RA"/>
    </source>
</evidence>
<accession>A0A915JJ20</accession>
<sequence length="183" mass="20279">MAGGVKNVTGGSMDDTFVVGIGPITGIIEGLHGMDVLDLSSFSPEKLNVDGDILEYELGPIRGHLLIKGIEMIILPIGRRIKNSVNVSVEDNIQRIVSSGKTNIVVQSRSIDHGLILELSANTNVTDYAKNGAISYLILPNDDKELEYTSLSIFREPVAKQEVFFLQNLWDLENYWTIVFWED</sequence>
<reference evidence="2" key="1">
    <citation type="submission" date="2022-11" db="UniProtKB">
        <authorList>
            <consortium name="WormBaseParasite"/>
        </authorList>
    </citation>
    <scope>IDENTIFICATION</scope>
</reference>
<dbReference type="Proteomes" id="UP000887565">
    <property type="component" value="Unplaced"/>
</dbReference>
<keyword evidence="1" id="KW-1185">Reference proteome</keyword>
<organism evidence="1 2">
    <name type="scientific">Romanomermis culicivorax</name>
    <name type="common">Nematode worm</name>
    <dbReference type="NCBI Taxonomy" id="13658"/>
    <lineage>
        <taxon>Eukaryota</taxon>
        <taxon>Metazoa</taxon>
        <taxon>Ecdysozoa</taxon>
        <taxon>Nematoda</taxon>
        <taxon>Enoplea</taxon>
        <taxon>Dorylaimia</taxon>
        <taxon>Mermithida</taxon>
        <taxon>Mermithoidea</taxon>
        <taxon>Mermithidae</taxon>
        <taxon>Romanomermis</taxon>
    </lineage>
</organism>
<evidence type="ECO:0000313" key="1">
    <source>
        <dbReference type="Proteomes" id="UP000887565"/>
    </source>
</evidence>
<name>A0A915JJ20_ROMCU</name>
<proteinExistence type="predicted"/>
<dbReference type="WBParaSite" id="nRc.2.0.1.t26113-RA">
    <property type="protein sequence ID" value="nRc.2.0.1.t26113-RA"/>
    <property type="gene ID" value="nRc.2.0.1.g26113"/>
</dbReference>
<protein>
    <submittedName>
        <fullName evidence="2">Uncharacterized protein</fullName>
    </submittedName>
</protein>
<dbReference type="AlphaFoldDB" id="A0A915JJ20"/>